<proteinExistence type="predicted"/>
<accession>A0A4S8KB16</accession>
<dbReference type="EMBL" id="PYDT01000001">
    <property type="protein sequence ID" value="THU72267.1"/>
    <property type="molecule type" value="Genomic_DNA"/>
</dbReference>
<reference evidence="1 2" key="1">
    <citation type="journal article" date="2019" name="Nat. Plants">
        <title>Genome sequencing of Musa balbisiana reveals subgenome evolution and function divergence in polyploid bananas.</title>
        <authorList>
            <person name="Yao X."/>
        </authorList>
    </citation>
    <scope>NUCLEOTIDE SEQUENCE [LARGE SCALE GENOMIC DNA]</scope>
    <source>
        <strain evidence="2">cv. DH-PKW</strain>
        <tissue evidence="1">Leaves</tissue>
    </source>
</reference>
<sequence length="64" mass="7315">MELGYKFQYTMEDMFDEAIRSCCEKKLIPFHTAEGHGSEVVKKKPVNSASERVSEFSEKDVLIA</sequence>
<evidence type="ECO:0000313" key="2">
    <source>
        <dbReference type="Proteomes" id="UP000317650"/>
    </source>
</evidence>
<protein>
    <submittedName>
        <fullName evidence="1">Uncharacterized protein</fullName>
    </submittedName>
</protein>
<gene>
    <name evidence="1" type="ORF">C4D60_Mb04t10300</name>
</gene>
<dbReference type="Proteomes" id="UP000317650">
    <property type="component" value="Chromosome 4"/>
</dbReference>
<organism evidence="1 2">
    <name type="scientific">Musa balbisiana</name>
    <name type="common">Banana</name>
    <dbReference type="NCBI Taxonomy" id="52838"/>
    <lineage>
        <taxon>Eukaryota</taxon>
        <taxon>Viridiplantae</taxon>
        <taxon>Streptophyta</taxon>
        <taxon>Embryophyta</taxon>
        <taxon>Tracheophyta</taxon>
        <taxon>Spermatophyta</taxon>
        <taxon>Magnoliopsida</taxon>
        <taxon>Liliopsida</taxon>
        <taxon>Zingiberales</taxon>
        <taxon>Musaceae</taxon>
        <taxon>Musa</taxon>
    </lineage>
</organism>
<comment type="caution">
    <text evidence="1">The sequence shown here is derived from an EMBL/GenBank/DDBJ whole genome shotgun (WGS) entry which is preliminary data.</text>
</comment>
<keyword evidence="2" id="KW-1185">Reference proteome</keyword>
<evidence type="ECO:0000313" key="1">
    <source>
        <dbReference type="EMBL" id="THU72267.1"/>
    </source>
</evidence>
<dbReference type="AlphaFoldDB" id="A0A4S8KB16"/>
<name>A0A4S8KB16_MUSBA</name>